<comment type="caution">
    <text evidence="8">The sequence shown here is derived from an EMBL/GenBank/DDBJ whole genome shotgun (WGS) entry which is preliminary data.</text>
</comment>
<keyword evidence="5" id="KW-0539">Nucleus</keyword>
<evidence type="ECO:0000256" key="4">
    <source>
        <dbReference type="ARBA" id="ARBA00023163"/>
    </source>
</evidence>
<dbReference type="Pfam" id="PF02362">
    <property type="entry name" value="B3"/>
    <property type="match status" value="2"/>
</dbReference>
<dbReference type="InterPro" id="IPR050655">
    <property type="entry name" value="Plant_B3_domain"/>
</dbReference>
<evidence type="ECO:0000256" key="3">
    <source>
        <dbReference type="ARBA" id="ARBA00023125"/>
    </source>
</evidence>
<sequence length="366" mass="41367">MTPTSISEIIRLDKNHAVHLPLPQVFADEFAHQLADTIILIDCFGIHWDVQLQRVNNTVFLSSGWEHFVDHHTLEDDYVLMFEYIGNSIFYVTLLDNSSVARTFQDGISDEEFSTLGYPAFTVTLEARLQCHQKIYIPGTFSRRHLPLYKENVEIHDSAGNVWPIRTNIRQNGDVRCLTIGWTYFATAKGLGNGDKCMFELVDDHDDLPSQQGYFWIKARAYVGVFNQSFWYMSCNTRNKVSSADYNETYQDEIGIGTTDLISTGELVVSGGVNQNARNSKSVNDSTDTHPTSLSSFKSKAMEKRTKTINSNGFLSTVSQPSSSMKSTNDWHKALCTKISILIEVFLKKVCKGIFREGIVAPHMDD</sequence>
<dbReference type="SUPFAM" id="SSF101936">
    <property type="entry name" value="DNA-binding pseudobarrel domain"/>
    <property type="match status" value="2"/>
</dbReference>
<keyword evidence="3" id="KW-0238">DNA-binding</keyword>
<dbReference type="InterPro" id="IPR003340">
    <property type="entry name" value="B3_DNA-bd"/>
</dbReference>
<evidence type="ECO:0000259" key="7">
    <source>
        <dbReference type="PROSITE" id="PS50863"/>
    </source>
</evidence>
<evidence type="ECO:0000256" key="6">
    <source>
        <dbReference type="SAM" id="MobiDB-lite"/>
    </source>
</evidence>
<evidence type="ECO:0000256" key="2">
    <source>
        <dbReference type="ARBA" id="ARBA00023015"/>
    </source>
</evidence>
<dbReference type="PANTHER" id="PTHR31920">
    <property type="entry name" value="B3 DOMAIN-CONTAINING"/>
    <property type="match status" value="1"/>
</dbReference>
<protein>
    <submittedName>
        <fullName evidence="8">B3 DNA binding domain</fullName>
    </submittedName>
</protein>
<accession>A0ABD1WNY7</accession>
<gene>
    <name evidence="8" type="ORF">Fot_11978</name>
</gene>
<organism evidence="8 9">
    <name type="scientific">Forsythia ovata</name>
    <dbReference type="NCBI Taxonomy" id="205694"/>
    <lineage>
        <taxon>Eukaryota</taxon>
        <taxon>Viridiplantae</taxon>
        <taxon>Streptophyta</taxon>
        <taxon>Embryophyta</taxon>
        <taxon>Tracheophyta</taxon>
        <taxon>Spermatophyta</taxon>
        <taxon>Magnoliopsida</taxon>
        <taxon>eudicotyledons</taxon>
        <taxon>Gunneridae</taxon>
        <taxon>Pentapetalae</taxon>
        <taxon>asterids</taxon>
        <taxon>lamiids</taxon>
        <taxon>Lamiales</taxon>
        <taxon>Oleaceae</taxon>
        <taxon>Forsythieae</taxon>
        <taxon>Forsythia</taxon>
    </lineage>
</organism>
<feature type="region of interest" description="Disordered" evidence="6">
    <location>
        <begin position="275"/>
        <end position="297"/>
    </location>
</feature>
<dbReference type="CDD" id="cd10017">
    <property type="entry name" value="B3_DNA"/>
    <property type="match status" value="2"/>
</dbReference>
<evidence type="ECO:0000256" key="5">
    <source>
        <dbReference type="ARBA" id="ARBA00023242"/>
    </source>
</evidence>
<feature type="domain" description="TF-B3" evidence="7">
    <location>
        <begin position="120"/>
        <end position="223"/>
    </location>
</feature>
<keyword evidence="9" id="KW-1185">Reference proteome</keyword>
<dbReference type="AlphaFoldDB" id="A0ABD1WNY7"/>
<evidence type="ECO:0000313" key="9">
    <source>
        <dbReference type="Proteomes" id="UP001604277"/>
    </source>
</evidence>
<evidence type="ECO:0000256" key="1">
    <source>
        <dbReference type="ARBA" id="ARBA00004123"/>
    </source>
</evidence>
<name>A0ABD1WNY7_9LAMI</name>
<dbReference type="SMART" id="SM01019">
    <property type="entry name" value="B3"/>
    <property type="match status" value="2"/>
</dbReference>
<keyword evidence="4" id="KW-0804">Transcription</keyword>
<dbReference type="PANTHER" id="PTHR31920:SF135">
    <property type="entry name" value="B3 DOMAIN-CONTAINING PROTEIN OS03G0621600-RELATED"/>
    <property type="match status" value="1"/>
</dbReference>
<dbReference type="PROSITE" id="PS50863">
    <property type="entry name" value="B3"/>
    <property type="match status" value="2"/>
</dbReference>
<keyword evidence="2" id="KW-0805">Transcription regulation</keyword>
<reference evidence="9" key="1">
    <citation type="submission" date="2024-07" db="EMBL/GenBank/DDBJ databases">
        <title>Two chromosome-level genome assemblies of Korean endemic species Abeliophyllum distichum and Forsythia ovata (Oleaceae).</title>
        <authorList>
            <person name="Jang H."/>
        </authorList>
    </citation>
    <scope>NUCLEOTIDE SEQUENCE [LARGE SCALE GENOMIC DNA]</scope>
</reference>
<dbReference type="Gene3D" id="2.40.330.10">
    <property type="entry name" value="DNA-binding pseudobarrel domain"/>
    <property type="match status" value="2"/>
</dbReference>
<dbReference type="Proteomes" id="UP001604277">
    <property type="component" value="Unassembled WGS sequence"/>
</dbReference>
<comment type="subcellular location">
    <subcellularLocation>
        <location evidence="1">Nucleus</location>
    </subcellularLocation>
</comment>
<proteinExistence type="predicted"/>
<dbReference type="EMBL" id="JBFOLJ010000003">
    <property type="protein sequence ID" value="KAL2550448.1"/>
    <property type="molecule type" value="Genomic_DNA"/>
</dbReference>
<dbReference type="GO" id="GO:0005634">
    <property type="term" value="C:nucleus"/>
    <property type="evidence" value="ECO:0007669"/>
    <property type="project" value="UniProtKB-SubCell"/>
</dbReference>
<dbReference type="GO" id="GO:0003677">
    <property type="term" value="F:DNA binding"/>
    <property type="evidence" value="ECO:0007669"/>
    <property type="project" value="UniProtKB-KW"/>
</dbReference>
<evidence type="ECO:0000313" key="8">
    <source>
        <dbReference type="EMBL" id="KAL2550448.1"/>
    </source>
</evidence>
<feature type="domain" description="TF-B3" evidence="7">
    <location>
        <begin position="5"/>
        <end position="98"/>
    </location>
</feature>
<dbReference type="InterPro" id="IPR015300">
    <property type="entry name" value="DNA-bd_pseudobarrel_sf"/>
</dbReference>